<evidence type="ECO:0000313" key="1">
    <source>
        <dbReference type="EMBL" id="KRK00187.1"/>
    </source>
</evidence>
<evidence type="ECO:0000313" key="2">
    <source>
        <dbReference type="Proteomes" id="UP000002282"/>
    </source>
</evidence>
<name>A0A0R1DSJ9_DROYA</name>
<dbReference type="Proteomes" id="UP000002282">
    <property type="component" value="Chromosome 2R"/>
</dbReference>
<gene>
    <name evidence="1" type="primary">Dyak\GE27832</name>
    <name evidence="1" type="synonym">GE27832</name>
    <name evidence="1" type="ORF">Dyak_GE27832</name>
</gene>
<dbReference type="KEGG" id="dya:Dyak_GE27832"/>
<dbReference type="EMBL" id="CM000158">
    <property type="protein sequence ID" value="KRK00187.1"/>
    <property type="molecule type" value="Genomic_DNA"/>
</dbReference>
<proteinExistence type="predicted"/>
<keyword evidence="2" id="KW-1185">Reference proteome</keyword>
<organism evidence="1 2">
    <name type="scientific">Drosophila yakuba</name>
    <name type="common">Fruit fly</name>
    <dbReference type="NCBI Taxonomy" id="7245"/>
    <lineage>
        <taxon>Eukaryota</taxon>
        <taxon>Metazoa</taxon>
        <taxon>Ecdysozoa</taxon>
        <taxon>Arthropoda</taxon>
        <taxon>Hexapoda</taxon>
        <taxon>Insecta</taxon>
        <taxon>Pterygota</taxon>
        <taxon>Neoptera</taxon>
        <taxon>Endopterygota</taxon>
        <taxon>Diptera</taxon>
        <taxon>Brachycera</taxon>
        <taxon>Muscomorpha</taxon>
        <taxon>Ephydroidea</taxon>
        <taxon>Drosophilidae</taxon>
        <taxon>Drosophila</taxon>
        <taxon>Sophophora</taxon>
    </lineage>
</organism>
<sequence>MMQTSGCGPRCAGQDYGGLGKLEATTVAADRWPWDMRRSCGLKKDSTSEVETNILARTLLCLVQNGSFLVQQNASAFCSKCFNI</sequence>
<reference evidence="1 2" key="2">
    <citation type="journal article" date="2007" name="PLoS Biol.">
        <title>Principles of genome evolution in the Drosophila melanogaster species group.</title>
        <authorList>
            <person name="Ranz J.M."/>
            <person name="Maurin D."/>
            <person name="Chan Y.S."/>
            <person name="von Grotthuss M."/>
            <person name="Hillier L.W."/>
            <person name="Roote J."/>
            <person name="Ashburner M."/>
            <person name="Bergman C.M."/>
        </authorList>
    </citation>
    <scope>NUCLEOTIDE SEQUENCE [LARGE SCALE GENOMIC DNA]</scope>
    <source>
        <strain evidence="2">Tai18E2 / Tucson 14021-0261.01</strain>
    </source>
</reference>
<accession>A0A0R1DSJ9</accession>
<reference evidence="1 2" key="1">
    <citation type="journal article" date="2007" name="Nature">
        <title>Evolution of genes and genomes on the Drosophila phylogeny.</title>
        <authorList>
            <consortium name="Drosophila 12 Genomes Consortium"/>
            <person name="Clark A.G."/>
            <person name="Eisen M.B."/>
            <person name="Smith D.R."/>
            <person name="Bergman C.M."/>
            <person name="Oliver B."/>
            <person name="Markow T.A."/>
            <person name="Kaufman T.C."/>
            <person name="Kellis M."/>
            <person name="Gelbart W."/>
            <person name="Iyer V.N."/>
            <person name="Pollard D.A."/>
            <person name="Sackton T.B."/>
            <person name="Larracuente A.M."/>
            <person name="Singh N.D."/>
            <person name="Abad J.P."/>
            <person name="Abt D.N."/>
            <person name="Adryan B."/>
            <person name="Aguade M."/>
            <person name="Akashi H."/>
            <person name="Anderson W.W."/>
            <person name="Aquadro C.F."/>
            <person name="Ardell D.H."/>
            <person name="Arguello R."/>
            <person name="Artieri C.G."/>
            <person name="Barbash D.A."/>
            <person name="Barker D."/>
            <person name="Barsanti P."/>
            <person name="Batterham P."/>
            <person name="Batzoglou S."/>
            <person name="Begun D."/>
            <person name="Bhutkar A."/>
            <person name="Blanco E."/>
            <person name="Bosak S.A."/>
            <person name="Bradley R.K."/>
            <person name="Brand A.D."/>
            <person name="Brent M.R."/>
            <person name="Brooks A.N."/>
            <person name="Brown R.H."/>
            <person name="Butlin R.K."/>
            <person name="Caggese C."/>
            <person name="Calvi B.R."/>
            <person name="Bernardo de Carvalho A."/>
            <person name="Caspi A."/>
            <person name="Castrezana S."/>
            <person name="Celniker S.E."/>
            <person name="Chang J.L."/>
            <person name="Chapple C."/>
            <person name="Chatterji S."/>
            <person name="Chinwalla A."/>
            <person name="Civetta A."/>
            <person name="Clifton S.W."/>
            <person name="Comeron J.M."/>
            <person name="Costello J.C."/>
            <person name="Coyne J.A."/>
            <person name="Daub J."/>
            <person name="David R.G."/>
            <person name="Delcher A.L."/>
            <person name="Delehaunty K."/>
            <person name="Do C.B."/>
            <person name="Ebling H."/>
            <person name="Edwards K."/>
            <person name="Eickbush T."/>
            <person name="Evans J.D."/>
            <person name="Filipski A."/>
            <person name="Findeiss S."/>
            <person name="Freyhult E."/>
            <person name="Fulton L."/>
            <person name="Fulton R."/>
            <person name="Garcia A.C."/>
            <person name="Gardiner A."/>
            <person name="Garfield D.A."/>
            <person name="Garvin B.E."/>
            <person name="Gibson G."/>
            <person name="Gilbert D."/>
            <person name="Gnerre S."/>
            <person name="Godfrey J."/>
            <person name="Good R."/>
            <person name="Gotea V."/>
            <person name="Gravely B."/>
            <person name="Greenberg A.J."/>
            <person name="Griffiths-Jones S."/>
            <person name="Gross S."/>
            <person name="Guigo R."/>
            <person name="Gustafson E.A."/>
            <person name="Haerty W."/>
            <person name="Hahn M.W."/>
            <person name="Halligan D.L."/>
            <person name="Halpern A.L."/>
            <person name="Halter G.M."/>
            <person name="Han M.V."/>
            <person name="Heger A."/>
            <person name="Hillier L."/>
            <person name="Hinrichs A.S."/>
            <person name="Holmes I."/>
            <person name="Hoskins R.A."/>
            <person name="Hubisz M.J."/>
            <person name="Hultmark D."/>
            <person name="Huntley M.A."/>
            <person name="Jaffe D.B."/>
            <person name="Jagadeeshan S."/>
            <person name="Jeck W.R."/>
            <person name="Johnson J."/>
            <person name="Jones C.D."/>
            <person name="Jordan W.C."/>
            <person name="Karpen G.H."/>
            <person name="Kataoka E."/>
            <person name="Keightley P.D."/>
            <person name="Kheradpour P."/>
            <person name="Kirkness E.F."/>
            <person name="Koerich L.B."/>
            <person name="Kristiansen K."/>
            <person name="Kudrna D."/>
            <person name="Kulathinal R.J."/>
            <person name="Kumar S."/>
            <person name="Kwok R."/>
            <person name="Lander E."/>
            <person name="Langley C.H."/>
            <person name="Lapoint R."/>
            <person name="Lazzaro B.P."/>
            <person name="Lee S.J."/>
            <person name="Levesque L."/>
            <person name="Li R."/>
            <person name="Lin C.F."/>
            <person name="Lin M.F."/>
            <person name="Lindblad-Toh K."/>
            <person name="Llopart A."/>
            <person name="Long M."/>
            <person name="Low L."/>
            <person name="Lozovsky E."/>
            <person name="Lu J."/>
            <person name="Luo M."/>
            <person name="Machado C.A."/>
            <person name="Makalowski W."/>
            <person name="Marzo M."/>
            <person name="Matsuda M."/>
            <person name="Matzkin L."/>
            <person name="McAllister B."/>
            <person name="McBride C.S."/>
            <person name="McKernan B."/>
            <person name="McKernan K."/>
            <person name="Mendez-Lago M."/>
            <person name="Minx P."/>
            <person name="Mollenhauer M.U."/>
            <person name="Montooth K."/>
            <person name="Mount S.M."/>
            <person name="Mu X."/>
            <person name="Myers E."/>
            <person name="Negre B."/>
            <person name="Newfeld S."/>
            <person name="Nielsen R."/>
            <person name="Noor M.A."/>
            <person name="O'Grady P."/>
            <person name="Pachter L."/>
            <person name="Papaceit M."/>
            <person name="Parisi M.J."/>
            <person name="Parisi M."/>
            <person name="Parts L."/>
            <person name="Pedersen J.S."/>
            <person name="Pesole G."/>
            <person name="Phillippy A.M."/>
            <person name="Ponting C.P."/>
            <person name="Pop M."/>
            <person name="Porcelli D."/>
            <person name="Powell J.R."/>
            <person name="Prohaska S."/>
            <person name="Pruitt K."/>
            <person name="Puig M."/>
            <person name="Quesneville H."/>
            <person name="Ram K.R."/>
            <person name="Rand D."/>
            <person name="Rasmussen M.D."/>
            <person name="Reed L.K."/>
            <person name="Reenan R."/>
            <person name="Reily A."/>
            <person name="Remington K.A."/>
            <person name="Rieger T.T."/>
            <person name="Ritchie M.G."/>
            <person name="Robin C."/>
            <person name="Rogers Y.H."/>
            <person name="Rohde C."/>
            <person name="Rozas J."/>
            <person name="Rubenfield M.J."/>
            <person name="Ruiz A."/>
            <person name="Russo S."/>
            <person name="Salzberg S.L."/>
            <person name="Sanchez-Gracia A."/>
            <person name="Saranga D.J."/>
            <person name="Sato H."/>
            <person name="Schaeffer S.W."/>
            <person name="Schatz M.C."/>
            <person name="Schlenke T."/>
            <person name="Schwartz R."/>
            <person name="Segarra C."/>
            <person name="Singh R.S."/>
            <person name="Sirot L."/>
            <person name="Sirota M."/>
            <person name="Sisneros N.B."/>
            <person name="Smith C.D."/>
            <person name="Smith T.F."/>
            <person name="Spieth J."/>
            <person name="Stage D.E."/>
            <person name="Stark A."/>
            <person name="Stephan W."/>
            <person name="Strausberg R.L."/>
            <person name="Strempel S."/>
            <person name="Sturgill D."/>
            <person name="Sutton G."/>
            <person name="Sutton G.G."/>
            <person name="Tao W."/>
            <person name="Teichmann S."/>
            <person name="Tobari Y.N."/>
            <person name="Tomimura Y."/>
            <person name="Tsolas J.M."/>
            <person name="Valente V.L."/>
            <person name="Venter E."/>
            <person name="Venter J.C."/>
            <person name="Vicario S."/>
            <person name="Vieira F.G."/>
            <person name="Vilella A.J."/>
            <person name="Villasante A."/>
            <person name="Walenz B."/>
            <person name="Wang J."/>
            <person name="Wasserman M."/>
            <person name="Watts T."/>
            <person name="Wilson D."/>
            <person name="Wilson R.K."/>
            <person name="Wing R.A."/>
            <person name="Wolfner M.F."/>
            <person name="Wong A."/>
            <person name="Wong G.K."/>
            <person name="Wu C.I."/>
            <person name="Wu G."/>
            <person name="Yamamoto D."/>
            <person name="Yang H.P."/>
            <person name="Yang S.P."/>
            <person name="Yorke J.A."/>
            <person name="Yoshida K."/>
            <person name="Zdobnov E."/>
            <person name="Zhang P."/>
            <person name="Zhang Y."/>
            <person name="Zimin A.V."/>
            <person name="Baldwin J."/>
            <person name="Abdouelleil A."/>
            <person name="Abdulkadir J."/>
            <person name="Abebe A."/>
            <person name="Abera B."/>
            <person name="Abreu J."/>
            <person name="Acer S.C."/>
            <person name="Aftuck L."/>
            <person name="Alexander A."/>
            <person name="An P."/>
            <person name="Anderson E."/>
            <person name="Anderson S."/>
            <person name="Arachi H."/>
            <person name="Azer M."/>
            <person name="Bachantsang P."/>
            <person name="Barry A."/>
            <person name="Bayul T."/>
            <person name="Berlin A."/>
            <person name="Bessette D."/>
            <person name="Bloom T."/>
            <person name="Blye J."/>
            <person name="Boguslavskiy L."/>
            <person name="Bonnet C."/>
            <person name="Boukhgalter B."/>
            <person name="Bourzgui I."/>
            <person name="Brown A."/>
            <person name="Cahill P."/>
            <person name="Channer S."/>
            <person name="Cheshatsang Y."/>
            <person name="Chuda L."/>
            <person name="Citroen M."/>
            <person name="Collymore A."/>
            <person name="Cooke P."/>
            <person name="Costello M."/>
            <person name="D'Aco K."/>
            <person name="Daza R."/>
            <person name="De Haan G."/>
            <person name="DeGray S."/>
            <person name="DeMaso C."/>
            <person name="Dhargay N."/>
            <person name="Dooley K."/>
            <person name="Dooley E."/>
            <person name="Doricent M."/>
            <person name="Dorje P."/>
            <person name="Dorjee K."/>
            <person name="Dupes A."/>
            <person name="Elong R."/>
            <person name="Falk J."/>
            <person name="Farina A."/>
            <person name="Faro S."/>
            <person name="Ferguson D."/>
            <person name="Fisher S."/>
            <person name="Foley C.D."/>
            <person name="Franke A."/>
            <person name="Friedrich D."/>
            <person name="Gadbois L."/>
            <person name="Gearin G."/>
            <person name="Gearin C.R."/>
            <person name="Giannoukos G."/>
            <person name="Goode T."/>
            <person name="Graham J."/>
            <person name="Grandbois E."/>
            <person name="Grewal S."/>
            <person name="Gyaltsen K."/>
            <person name="Hafez N."/>
            <person name="Hagos B."/>
            <person name="Hall J."/>
            <person name="Henson C."/>
            <person name="Hollinger A."/>
            <person name="Honan T."/>
            <person name="Huard M.D."/>
            <person name="Hughes L."/>
            <person name="Hurhula B."/>
            <person name="Husby M.E."/>
            <person name="Kamat A."/>
            <person name="Kanga B."/>
            <person name="Kashin S."/>
            <person name="Khazanovich D."/>
            <person name="Kisner P."/>
            <person name="Lance K."/>
            <person name="Lara M."/>
            <person name="Lee W."/>
            <person name="Lennon N."/>
            <person name="Letendre F."/>
            <person name="LeVine R."/>
            <person name="Lipovsky A."/>
            <person name="Liu X."/>
            <person name="Liu J."/>
            <person name="Liu S."/>
            <person name="Lokyitsang T."/>
            <person name="Lokyitsang Y."/>
            <person name="Lubonja R."/>
            <person name="Lui A."/>
            <person name="MacDonald P."/>
            <person name="Magnisalis V."/>
            <person name="Maru K."/>
            <person name="Matthews C."/>
            <person name="McCusker W."/>
            <person name="McDonough S."/>
            <person name="Mehta T."/>
            <person name="Meldrim J."/>
            <person name="Meneus L."/>
            <person name="Mihai O."/>
            <person name="Mihalev A."/>
            <person name="Mihova T."/>
            <person name="Mittelman R."/>
            <person name="Mlenga V."/>
            <person name="Montmayeur A."/>
            <person name="Mulrain L."/>
            <person name="Navidi A."/>
            <person name="Naylor J."/>
            <person name="Negash T."/>
            <person name="Nguyen T."/>
            <person name="Nguyen N."/>
            <person name="Nicol R."/>
            <person name="Norbu C."/>
            <person name="Norbu N."/>
            <person name="Novod N."/>
            <person name="O'Neill B."/>
            <person name="Osman S."/>
            <person name="Markiewicz E."/>
            <person name="Oyono O.L."/>
            <person name="Patti C."/>
            <person name="Phunkhang P."/>
            <person name="Pierre F."/>
            <person name="Priest M."/>
            <person name="Raghuraman S."/>
            <person name="Rege F."/>
            <person name="Reyes R."/>
            <person name="Rise C."/>
            <person name="Rogov P."/>
            <person name="Ross K."/>
            <person name="Ryan E."/>
            <person name="Settipalli S."/>
            <person name="Shea T."/>
            <person name="Sherpa N."/>
            <person name="Shi L."/>
            <person name="Shih D."/>
            <person name="Sparrow T."/>
            <person name="Spaulding J."/>
            <person name="Stalker J."/>
            <person name="Stange-Thomann N."/>
            <person name="Stavropoulos S."/>
            <person name="Stone C."/>
            <person name="Strader C."/>
            <person name="Tesfaye S."/>
            <person name="Thomson T."/>
            <person name="Thoulutsang Y."/>
            <person name="Thoulutsang D."/>
            <person name="Topham K."/>
            <person name="Topping I."/>
            <person name="Tsamla T."/>
            <person name="Vassiliev H."/>
            <person name="Vo A."/>
            <person name="Wangchuk T."/>
            <person name="Wangdi T."/>
            <person name="Weiand M."/>
            <person name="Wilkinson J."/>
            <person name="Wilson A."/>
            <person name="Yadav S."/>
            <person name="Young G."/>
            <person name="Yu Q."/>
            <person name="Zembek L."/>
            <person name="Zhong D."/>
            <person name="Zimmer A."/>
            <person name="Zwirko Z."/>
            <person name="Jaffe D.B."/>
            <person name="Alvarez P."/>
            <person name="Brockman W."/>
            <person name="Butler J."/>
            <person name="Chin C."/>
            <person name="Gnerre S."/>
            <person name="Grabherr M."/>
            <person name="Kleber M."/>
            <person name="Mauceli E."/>
            <person name="MacCallum I."/>
        </authorList>
    </citation>
    <scope>NUCLEOTIDE SEQUENCE [LARGE SCALE GENOMIC DNA]</scope>
    <source>
        <strain evidence="2">Tai18E2 / Tucson 14021-0261.01</strain>
    </source>
</reference>
<dbReference type="AlphaFoldDB" id="A0A0R1DSJ9"/>
<protein>
    <submittedName>
        <fullName evidence="1">Uncharacterized protein</fullName>
    </submittedName>
</protein>